<dbReference type="HAMAP" id="MF_00295">
    <property type="entry name" value="MetA_acyltransf"/>
    <property type="match status" value="1"/>
</dbReference>
<keyword evidence="3 5" id="KW-0808">Transferase</keyword>
<sequence>MKGEKMPIRVANDIPAKNQLTEEGIIFIEETRANMQDIRPLNILILNLMPKKEETETQLLRLIGNSPLQINVEFLMVKDHESKNTNLSHIEKFYQFFDDVKDNYYDALIITGAPVEQMEYEEVDYWNELQKIFEWSKTHVFSCLHICWAAQARLYNDYKIAKTIQAAKVFGVFEHEIVESGNPLIRGFSDVFLAPHSRHTHIDESKLASIKELEILAKSEVGSLLISTEDIRKIFITGHLEYDRETLLGEYRRDKDKGLEIQVPVNYFPNDDDTRTPLQTWKTTAHLFYHNWLNAVYQLTPYDLKELDK</sequence>
<accession>D4CS00</accession>
<feature type="site" description="Important for substrate specificity" evidence="5">
    <location>
        <position position="197"/>
    </location>
</feature>
<feature type="active site" description="Acyl-thioester intermediate" evidence="5 6">
    <location>
        <position position="147"/>
    </location>
</feature>
<keyword evidence="1 5" id="KW-0963">Cytoplasm</keyword>
<evidence type="ECO:0000256" key="5">
    <source>
        <dbReference type="HAMAP-Rule" id="MF_00295"/>
    </source>
</evidence>
<dbReference type="PANTHER" id="PTHR20919">
    <property type="entry name" value="HOMOSERINE O-SUCCINYLTRANSFERASE"/>
    <property type="match status" value="1"/>
</dbReference>
<feature type="binding site" evidence="5">
    <location>
        <position position="168"/>
    </location>
    <ligand>
        <name>substrate</name>
    </ligand>
</feature>
<dbReference type="EMBL" id="ACJY01000023">
    <property type="protein sequence ID" value="EFE87867.1"/>
    <property type="molecule type" value="Genomic_DNA"/>
</dbReference>
<keyword evidence="5" id="KW-0486">Methionine biosynthesis</keyword>
<proteinExistence type="inferred from homology"/>
<evidence type="ECO:0000256" key="2">
    <source>
        <dbReference type="ARBA" id="ARBA00022605"/>
    </source>
</evidence>
<dbReference type="EC" id="2.3.1.31" evidence="5"/>
<feature type="active site" evidence="5">
    <location>
        <position position="241"/>
    </location>
</feature>
<comment type="caution">
    <text evidence="5">Lacks conserved residue(s) required for the propagation of feature annotation.</text>
</comment>
<gene>
    <name evidence="7" type="primary">metA</name>
    <name evidence="5" type="synonym">metAA</name>
    <name evidence="7" type="ORF">FUSPEROL_00158</name>
</gene>
<organism evidence="7 8">
    <name type="scientific">Fusobacterium periodonticum ATCC 33693</name>
    <dbReference type="NCBI Taxonomy" id="546275"/>
    <lineage>
        <taxon>Bacteria</taxon>
        <taxon>Fusobacteriati</taxon>
        <taxon>Fusobacteriota</taxon>
        <taxon>Fusobacteriia</taxon>
        <taxon>Fusobacteriales</taxon>
        <taxon>Fusobacteriaceae</taxon>
        <taxon>Fusobacterium</taxon>
    </lineage>
</organism>
<dbReference type="Gene3D" id="3.40.50.880">
    <property type="match status" value="1"/>
</dbReference>
<dbReference type="Pfam" id="PF04204">
    <property type="entry name" value="HTS"/>
    <property type="match status" value="1"/>
</dbReference>
<dbReference type="AlphaFoldDB" id="D4CS00"/>
<dbReference type="GO" id="GO:0005737">
    <property type="term" value="C:cytoplasm"/>
    <property type="evidence" value="ECO:0007669"/>
    <property type="project" value="UniProtKB-SubCell"/>
</dbReference>
<dbReference type="InterPro" id="IPR005697">
    <property type="entry name" value="HST_MetA"/>
</dbReference>
<comment type="similarity">
    <text evidence="5">Belongs to the MetA family.</text>
</comment>
<comment type="pathway">
    <text evidence="5">Amino-acid biosynthesis; L-methionine biosynthesis via de novo pathway; O-acetyl-L-homoserine from L-homoserine: step 1/1.</text>
</comment>
<evidence type="ECO:0000256" key="1">
    <source>
        <dbReference type="ARBA" id="ARBA00022490"/>
    </source>
</evidence>
<dbReference type="Proteomes" id="UP000003748">
    <property type="component" value="Unassembled WGS sequence"/>
</dbReference>
<dbReference type="HOGENOM" id="CLU_057851_0_1_0"/>
<dbReference type="CDD" id="cd03131">
    <property type="entry name" value="GATase1_HTS"/>
    <property type="match status" value="1"/>
</dbReference>
<evidence type="ECO:0000256" key="3">
    <source>
        <dbReference type="ARBA" id="ARBA00022679"/>
    </source>
</evidence>
<dbReference type="PIRSF" id="PIRSF000450">
    <property type="entry name" value="H_ser_succinyltr"/>
    <property type="match status" value="1"/>
</dbReference>
<reference evidence="7 8" key="1">
    <citation type="submission" date="2010-02" db="EMBL/GenBank/DDBJ databases">
        <authorList>
            <person name="Weinstock G."/>
            <person name="Sodergren E."/>
            <person name="Clifton S."/>
            <person name="Fulton L."/>
            <person name="Fulton B."/>
            <person name="Courtney L."/>
            <person name="Fronick C."/>
            <person name="Harrison M."/>
            <person name="Strong C."/>
            <person name="Farmer C."/>
            <person name="Delahaunty K."/>
            <person name="Markovic C."/>
            <person name="Hall O."/>
            <person name="Minx P."/>
            <person name="Tomlinson C."/>
            <person name="Mitreva M."/>
            <person name="Nelson J."/>
            <person name="Hou S."/>
            <person name="Wollam A."/>
            <person name="Pepin K.H."/>
            <person name="Johnson M."/>
            <person name="Bhonagiri V."/>
            <person name="Zhang X."/>
            <person name="Suruliraj S."/>
            <person name="Warren W."/>
            <person name="Chinwalla A."/>
            <person name="Mardis E.R."/>
            <person name="Wilson R.K."/>
        </authorList>
    </citation>
    <scope>NUCLEOTIDE SEQUENCE [LARGE SCALE GENOMIC DNA]</scope>
    <source>
        <strain evidence="7 8">ATCC 33693</strain>
    </source>
</reference>
<dbReference type="NCBIfam" id="TIGR01001">
    <property type="entry name" value="metA"/>
    <property type="match status" value="1"/>
</dbReference>
<evidence type="ECO:0000313" key="7">
    <source>
        <dbReference type="EMBL" id="EFE87867.1"/>
    </source>
</evidence>
<dbReference type="GO" id="GO:0019281">
    <property type="term" value="P:L-methionine biosynthetic process from homoserine via O-succinyl-L-homoserine and cystathionine"/>
    <property type="evidence" value="ECO:0007669"/>
    <property type="project" value="InterPro"/>
</dbReference>
<dbReference type="PANTHER" id="PTHR20919:SF0">
    <property type="entry name" value="HOMOSERINE O-SUCCINYLTRANSFERASE"/>
    <property type="match status" value="1"/>
</dbReference>
<dbReference type="InterPro" id="IPR033752">
    <property type="entry name" value="MetA_family"/>
</dbReference>
<comment type="caution">
    <text evidence="7">The sequence shown here is derived from an EMBL/GenBank/DDBJ whole genome shotgun (WGS) entry which is preliminary data.</text>
</comment>
<dbReference type="GO" id="GO:0008899">
    <property type="term" value="F:homoserine O-succinyltransferase activity"/>
    <property type="evidence" value="ECO:0007669"/>
    <property type="project" value="UniProtKB-UniRule"/>
</dbReference>
<feature type="binding site" evidence="5">
    <location>
        <position position="253"/>
    </location>
    <ligand>
        <name>substrate</name>
    </ligand>
</feature>
<dbReference type="eggNOG" id="COG1897">
    <property type="taxonomic scope" value="Bacteria"/>
</dbReference>
<evidence type="ECO:0000313" key="8">
    <source>
        <dbReference type="Proteomes" id="UP000003748"/>
    </source>
</evidence>
<protein>
    <recommendedName>
        <fullName evidence="5">Homoserine O-acetyltransferase</fullName>
        <shortName evidence="5">HAT</shortName>
        <ecNumber evidence="5">2.3.1.31</ecNumber>
    </recommendedName>
    <alternativeName>
        <fullName evidence="5">Homoserine transacetylase</fullName>
        <shortName evidence="5">HTA</shortName>
    </alternativeName>
</protein>
<feature type="binding site" evidence="5">
    <location>
        <position position="197"/>
    </location>
    <ligand>
        <name>substrate</name>
    </ligand>
</feature>
<comment type="subcellular location">
    <subcellularLocation>
        <location evidence="5">Cytoplasm</location>
    </subcellularLocation>
</comment>
<feature type="site" description="Important for acyl-CoA specificity" evidence="5">
    <location>
        <position position="116"/>
    </location>
</feature>
<dbReference type="GO" id="GO:0004414">
    <property type="term" value="F:homoserine O-acetyltransferase activity"/>
    <property type="evidence" value="ECO:0007669"/>
    <property type="project" value="UniProtKB-EC"/>
</dbReference>
<keyword evidence="2 5" id="KW-0028">Amino-acid biosynthesis</keyword>
<evidence type="ECO:0000256" key="4">
    <source>
        <dbReference type="ARBA" id="ARBA00023315"/>
    </source>
</evidence>
<comment type="function">
    <text evidence="5">Transfers an acetyl group from acetyl-CoA to L-homoserine, forming acetyl-L-homoserine.</text>
</comment>
<dbReference type="STRING" id="546275.FUSPEROL_00158"/>
<feature type="active site" description="Proton acceptor" evidence="5">
    <location>
        <position position="239"/>
    </location>
</feature>
<dbReference type="InterPro" id="IPR029062">
    <property type="entry name" value="Class_I_gatase-like"/>
</dbReference>
<evidence type="ECO:0000256" key="6">
    <source>
        <dbReference type="PIRSR" id="PIRSR000450-1"/>
    </source>
</evidence>
<dbReference type="UniPathway" id="UPA00051">
    <property type="reaction ID" value="UER00074"/>
</dbReference>
<dbReference type="SUPFAM" id="SSF52317">
    <property type="entry name" value="Class I glutamine amidotransferase-like"/>
    <property type="match status" value="1"/>
</dbReference>
<name>D4CS00_9FUSO</name>
<keyword evidence="4 5" id="KW-0012">Acyltransferase</keyword>
<comment type="catalytic activity">
    <reaction evidence="5">
        <text>L-homoserine + acetyl-CoA = O-acetyl-L-homoserine + CoA</text>
        <dbReference type="Rhea" id="RHEA:13701"/>
        <dbReference type="ChEBI" id="CHEBI:57287"/>
        <dbReference type="ChEBI" id="CHEBI:57288"/>
        <dbReference type="ChEBI" id="CHEBI:57476"/>
        <dbReference type="ChEBI" id="CHEBI:57716"/>
        <dbReference type="EC" id="2.3.1.31"/>
    </reaction>
</comment>